<keyword evidence="1" id="KW-0472">Membrane</keyword>
<proteinExistence type="predicted"/>
<reference evidence="2 3" key="1">
    <citation type="submission" date="2019-06" db="EMBL/GenBank/DDBJ databases">
        <title>Thermomonas aquatica sp. nov., isolated from an industrial wastewater treatment plant.</title>
        <authorList>
            <person name="Jeon J.H."/>
            <person name="Park D.-S."/>
        </authorList>
    </citation>
    <scope>NUCLEOTIDE SEQUENCE [LARGE SCALE GENOMIC DNA]</scope>
    <source>
        <strain evidence="2 3">SY21</strain>
    </source>
</reference>
<dbReference type="Proteomes" id="UP000308149">
    <property type="component" value="Chromosome"/>
</dbReference>
<keyword evidence="3" id="KW-1185">Reference proteome</keyword>
<feature type="transmembrane region" description="Helical" evidence="1">
    <location>
        <begin position="43"/>
        <end position="65"/>
    </location>
</feature>
<organism evidence="2 3">
    <name type="scientific">Thermomonas aquatica</name>
    <dbReference type="NCBI Taxonomy" id="2202149"/>
    <lineage>
        <taxon>Bacteria</taxon>
        <taxon>Pseudomonadati</taxon>
        <taxon>Pseudomonadota</taxon>
        <taxon>Gammaproteobacteria</taxon>
        <taxon>Lysobacterales</taxon>
        <taxon>Lysobacteraceae</taxon>
        <taxon>Thermomonas</taxon>
    </lineage>
</organism>
<name>A0A5B7ZNB4_9GAMM</name>
<feature type="transmembrane region" description="Helical" evidence="1">
    <location>
        <begin position="85"/>
        <end position="109"/>
    </location>
</feature>
<keyword evidence="1" id="KW-0812">Transmembrane</keyword>
<dbReference type="KEGG" id="thes:FHQ07_03540"/>
<keyword evidence="1" id="KW-1133">Transmembrane helix</keyword>
<dbReference type="RefSeq" id="WP_139715376.1">
    <property type="nucleotide sequence ID" value="NZ_CP040871.1"/>
</dbReference>
<gene>
    <name evidence="2" type="ORF">FHQ07_03540</name>
</gene>
<dbReference type="AlphaFoldDB" id="A0A5B7ZNB4"/>
<feature type="transmembrane region" description="Helical" evidence="1">
    <location>
        <begin position="12"/>
        <end position="31"/>
    </location>
</feature>
<accession>A0A5B7ZNB4</accession>
<sequence length="115" mass="12712">MSNLHLMNFLELIGNTLFIVGFLALPVALLLAHRRERSRLSLWLVIVSFACSLSVIASIAGGMVMHTDWFRDNAEVRYNSVVHGVVLANGLLTLYSASLALILLAVSFWRTGRKA</sequence>
<evidence type="ECO:0000313" key="3">
    <source>
        <dbReference type="Proteomes" id="UP000308149"/>
    </source>
</evidence>
<evidence type="ECO:0000313" key="2">
    <source>
        <dbReference type="EMBL" id="QDA56448.1"/>
    </source>
</evidence>
<dbReference type="EMBL" id="CP040871">
    <property type="protein sequence ID" value="QDA56448.1"/>
    <property type="molecule type" value="Genomic_DNA"/>
</dbReference>
<protein>
    <submittedName>
        <fullName evidence="2">Uncharacterized protein</fullName>
    </submittedName>
</protein>
<evidence type="ECO:0000256" key="1">
    <source>
        <dbReference type="SAM" id="Phobius"/>
    </source>
</evidence>